<sequence length="61" mass="6780">MIFLHPFFLQFENRLIGMVAAKMCSCTAALASTQWKLACLSENGERAVTKSHFLWPFGAAS</sequence>
<organism evidence="1 2">
    <name type="scientific">Planococcus antarcticus DSM 14505</name>
    <dbReference type="NCBI Taxonomy" id="1185653"/>
    <lineage>
        <taxon>Bacteria</taxon>
        <taxon>Bacillati</taxon>
        <taxon>Bacillota</taxon>
        <taxon>Bacilli</taxon>
        <taxon>Bacillales</taxon>
        <taxon>Caryophanaceae</taxon>
        <taxon>Planococcus</taxon>
    </lineage>
</organism>
<accession>A0ABN4RJ84</accession>
<evidence type="ECO:0008006" key="3">
    <source>
        <dbReference type="Google" id="ProtNLM"/>
    </source>
</evidence>
<dbReference type="Proteomes" id="UP000092661">
    <property type="component" value="Chromosome"/>
</dbReference>
<evidence type="ECO:0000313" key="1">
    <source>
        <dbReference type="EMBL" id="ANU12052.1"/>
    </source>
</evidence>
<name>A0ABN4RJ84_9BACL</name>
<protein>
    <recommendedName>
        <fullName evidence="3">Secreted protein</fullName>
    </recommendedName>
</protein>
<gene>
    <name evidence="1" type="ORF">BBH88_18210</name>
</gene>
<keyword evidence="2" id="KW-1185">Reference proteome</keyword>
<reference evidence="1" key="1">
    <citation type="submission" date="2016-10" db="EMBL/GenBank/DDBJ databases">
        <authorList>
            <person name="See-Too W.S."/>
        </authorList>
    </citation>
    <scope>NUCLEOTIDE SEQUENCE</scope>
    <source>
        <strain evidence="1">DSM 14505</strain>
    </source>
</reference>
<evidence type="ECO:0000313" key="2">
    <source>
        <dbReference type="Proteomes" id="UP000092661"/>
    </source>
</evidence>
<proteinExistence type="predicted"/>
<dbReference type="EMBL" id="CP016534">
    <property type="protein sequence ID" value="ANU12052.1"/>
    <property type="molecule type" value="Genomic_DNA"/>
</dbReference>